<evidence type="ECO:0000313" key="9">
    <source>
        <dbReference type="Proteomes" id="UP000035579"/>
    </source>
</evidence>
<keyword evidence="10" id="KW-1185">Reference proteome</keyword>
<dbReference type="PANTHER" id="PTHR22550:SF5">
    <property type="entry name" value="LEUCINE ZIPPER PROTEIN 4"/>
    <property type="match status" value="1"/>
</dbReference>
<feature type="transmembrane region" description="Helical" evidence="5">
    <location>
        <begin position="32"/>
        <end position="52"/>
    </location>
</feature>
<dbReference type="Pfam" id="PF13519">
    <property type="entry name" value="VWA_2"/>
    <property type="match status" value="1"/>
</dbReference>
<dbReference type="EMBL" id="CP011509">
    <property type="protein sequence ID" value="AKJ06454.1"/>
    <property type="molecule type" value="Genomic_DNA"/>
</dbReference>
<proteinExistence type="predicted"/>
<feature type="transmembrane region" description="Helical" evidence="5">
    <location>
        <begin position="336"/>
        <end position="354"/>
    </location>
</feature>
<organism evidence="7 9">
    <name type="scientific">Archangium gephyra</name>
    <dbReference type="NCBI Taxonomy" id="48"/>
    <lineage>
        <taxon>Bacteria</taxon>
        <taxon>Pseudomonadati</taxon>
        <taxon>Myxococcota</taxon>
        <taxon>Myxococcia</taxon>
        <taxon>Myxococcales</taxon>
        <taxon>Cystobacterineae</taxon>
        <taxon>Archangiaceae</taxon>
        <taxon>Archangium</taxon>
    </lineage>
</organism>
<dbReference type="EMBL" id="QUMU01000005">
    <property type="protein sequence ID" value="REG32234.1"/>
    <property type="molecule type" value="Genomic_DNA"/>
</dbReference>
<dbReference type="InterPro" id="IPR050768">
    <property type="entry name" value="UPF0353/GerABKA_families"/>
</dbReference>
<feature type="domain" description="VWFA" evidence="6">
    <location>
        <begin position="115"/>
        <end position="296"/>
    </location>
</feature>
<dbReference type="SUPFAM" id="SSF53300">
    <property type="entry name" value="vWA-like"/>
    <property type="match status" value="1"/>
</dbReference>
<dbReference type="InterPro" id="IPR036465">
    <property type="entry name" value="vWFA_dom_sf"/>
</dbReference>
<sequence length="362" mass="39336">MTPAFLTDFFGKLMEPLRFLFLGYQMGLAKPGYLALCVVGGLVGALALSLALRRRSRVSALLNERLVDKLAPGTSRWRPAVQGGFYGLGLLLFGLALAQPQCGTKSELTKRRGIDVVVVLDASKSMLARDVQPSRLERAKLELTTLLDELKGDRVGLVAFAGDAFIQSPLTSDYSAVKLFLRAVDPEQMPQGGSNIGDALVLAKQVLENADRGAKERVVVLLSDGEDLVGQVDEAVAALKSANVQVLTVGVGSEQGEPIPVYNRRGEFVDYKKDSSGETVITRLDRAGLTSIAEATGGAFYYQQRGVAMAQVLERIEQMQKSELESRVTVRYDERFQMFALPGLVMLVLGMLLLPSARRRPS</sequence>
<reference evidence="7 9" key="1">
    <citation type="submission" date="2015-05" db="EMBL/GenBank/DDBJ databases">
        <title>Genome assembly of Archangium gephyra DSM 2261.</title>
        <authorList>
            <person name="Sharma G."/>
            <person name="Subramanian S."/>
        </authorList>
    </citation>
    <scope>NUCLEOTIDE SEQUENCE [LARGE SCALE GENOMIC DNA]</scope>
    <source>
        <strain evidence="7 9">DSM 2261</strain>
    </source>
</reference>
<evidence type="ECO:0000313" key="8">
    <source>
        <dbReference type="EMBL" id="REG32234.1"/>
    </source>
</evidence>
<evidence type="ECO:0000313" key="10">
    <source>
        <dbReference type="Proteomes" id="UP000256345"/>
    </source>
</evidence>
<evidence type="ECO:0000256" key="3">
    <source>
        <dbReference type="ARBA" id="ARBA00022989"/>
    </source>
</evidence>
<evidence type="ECO:0000256" key="2">
    <source>
        <dbReference type="ARBA" id="ARBA00022692"/>
    </source>
</evidence>
<reference evidence="8 10" key="2">
    <citation type="submission" date="2018-08" db="EMBL/GenBank/DDBJ databases">
        <title>Genomic Encyclopedia of Archaeal and Bacterial Type Strains, Phase II (KMG-II): from individual species to whole genera.</title>
        <authorList>
            <person name="Goeker M."/>
        </authorList>
    </citation>
    <scope>NUCLEOTIDE SEQUENCE [LARGE SCALE GENOMIC DNA]</scope>
    <source>
        <strain evidence="8 10">DSM 2261</strain>
    </source>
</reference>
<evidence type="ECO:0000256" key="5">
    <source>
        <dbReference type="SAM" id="Phobius"/>
    </source>
</evidence>
<keyword evidence="1" id="KW-1003">Cell membrane</keyword>
<keyword evidence="2 5" id="KW-0812">Transmembrane</keyword>
<evidence type="ECO:0000313" key="7">
    <source>
        <dbReference type="EMBL" id="AKJ06454.1"/>
    </source>
</evidence>
<evidence type="ECO:0000259" key="6">
    <source>
        <dbReference type="PROSITE" id="PS50234"/>
    </source>
</evidence>
<dbReference type="Proteomes" id="UP000035579">
    <property type="component" value="Chromosome"/>
</dbReference>
<gene>
    <name evidence="7" type="ORF">AA314_08080</name>
    <name evidence="8" type="ORF">ATI61_105562</name>
</gene>
<dbReference type="Gene3D" id="3.40.50.410">
    <property type="entry name" value="von Willebrand factor, type A domain"/>
    <property type="match status" value="1"/>
</dbReference>
<dbReference type="KEGG" id="age:AA314_08080"/>
<dbReference type="Proteomes" id="UP000256345">
    <property type="component" value="Unassembled WGS sequence"/>
</dbReference>
<dbReference type="PROSITE" id="PS50234">
    <property type="entry name" value="VWFA"/>
    <property type="match status" value="1"/>
</dbReference>
<keyword evidence="3 5" id="KW-1133">Transmembrane helix</keyword>
<evidence type="ECO:0000256" key="1">
    <source>
        <dbReference type="ARBA" id="ARBA00022475"/>
    </source>
</evidence>
<dbReference type="InterPro" id="IPR002035">
    <property type="entry name" value="VWF_A"/>
</dbReference>
<accession>A0AAC8QFD2</accession>
<protein>
    <submittedName>
        <fullName evidence="7">BatB</fullName>
    </submittedName>
    <submittedName>
        <fullName evidence="8">Ca-activated chloride channel family protein</fullName>
    </submittedName>
</protein>
<dbReference type="SMART" id="SM00327">
    <property type="entry name" value="VWA"/>
    <property type="match status" value="1"/>
</dbReference>
<dbReference type="PANTHER" id="PTHR22550">
    <property type="entry name" value="SPORE GERMINATION PROTEIN"/>
    <property type="match status" value="1"/>
</dbReference>
<keyword evidence="4 5" id="KW-0472">Membrane</keyword>
<dbReference type="AlphaFoldDB" id="A0AAC8QFD2"/>
<evidence type="ECO:0000256" key="4">
    <source>
        <dbReference type="ARBA" id="ARBA00023136"/>
    </source>
</evidence>
<name>A0AAC8QFD2_9BACT</name>